<evidence type="ECO:0000256" key="11">
    <source>
        <dbReference type="SAM" id="MobiDB-lite"/>
    </source>
</evidence>
<dbReference type="EMBL" id="LCJB01000055">
    <property type="protein sequence ID" value="KKT69530.1"/>
    <property type="molecule type" value="Genomic_DNA"/>
</dbReference>
<dbReference type="InterPro" id="IPR013986">
    <property type="entry name" value="DExx_box_DNA_helicase_dom_sf"/>
</dbReference>
<evidence type="ECO:0000256" key="9">
    <source>
        <dbReference type="ARBA" id="ARBA00048988"/>
    </source>
</evidence>
<gene>
    <name evidence="14" type="ORF">UW63_C0055G0003</name>
</gene>
<feature type="binding site" evidence="10">
    <location>
        <begin position="28"/>
        <end position="35"/>
    </location>
    <ligand>
        <name>ATP</name>
        <dbReference type="ChEBI" id="CHEBI:30616"/>
    </ligand>
</feature>
<dbReference type="InterPro" id="IPR027417">
    <property type="entry name" value="P-loop_NTPase"/>
</dbReference>
<evidence type="ECO:0000313" key="15">
    <source>
        <dbReference type="Proteomes" id="UP000034154"/>
    </source>
</evidence>
<feature type="domain" description="UvrD-like helicase C-terminal" evidence="13">
    <location>
        <begin position="293"/>
        <end position="552"/>
    </location>
</feature>
<dbReference type="PATRIC" id="fig|1619000.3.peg.820"/>
<dbReference type="GO" id="GO:0043138">
    <property type="term" value="F:3'-5' DNA helicase activity"/>
    <property type="evidence" value="ECO:0007669"/>
    <property type="project" value="UniProtKB-EC"/>
</dbReference>
<comment type="catalytic activity">
    <reaction evidence="7">
        <text>Couples ATP hydrolysis with the unwinding of duplex DNA by translocating in the 3'-5' direction.</text>
        <dbReference type="EC" id="5.6.2.4"/>
    </reaction>
</comment>
<dbReference type="EC" id="5.6.2.4" evidence="8"/>
<keyword evidence="4 10" id="KW-0347">Helicase</keyword>
<dbReference type="Pfam" id="PF13361">
    <property type="entry name" value="UvrD_C"/>
    <property type="match status" value="2"/>
</dbReference>
<evidence type="ECO:0000313" key="14">
    <source>
        <dbReference type="EMBL" id="KKT69530.1"/>
    </source>
</evidence>
<proteinExistence type="inferred from homology"/>
<keyword evidence="5 10" id="KW-0067">ATP-binding</keyword>
<feature type="region of interest" description="Disordered" evidence="11">
    <location>
        <begin position="634"/>
        <end position="696"/>
    </location>
</feature>
<dbReference type="InterPro" id="IPR014017">
    <property type="entry name" value="DNA_helicase_UvrD-like_C"/>
</dbReference>
<dbReference type="CDD" id="cd18807">
    <property type="entry name" value="SF1_C_UvrD"/>
    <property type="match status" value="1"/>
</dbReference>
<evidence type="ECO:0000256" key="10">
    <source>
        <dbReference type="PROSITE-ProRule" id="PRU00560"/>
    </source>
</evidence>
<dbReference type="GO" id="GO:0003677">
    <property type="term" value="F:DNA binding"/>
    <property type="evidence" value="ECO:0007669"/>
    <property type="project" value="InterPro"/>
</dbReference>
<protein>
    <recommendedName>
        <fullName evidence="8">DNA 3'-5' helicase</fullName>
        <ecNumber evidence="8">5.6.2.4</ecNumber>
    </recommendedName>
</protein>
<evidence type="ECO:0000256" key="2">
    <source>
        <dbReference type="ARBA" id="ARBA00022741"/>
    </source>
</evidence>
<evidence type="ECO:0000256" key="3">
    <source>
        <dbReference type="ARBA" id="ARBA00022801"/>
    </source>
</evidence>
<evidence type="ECO:0000256" key="6">
    <source>
        <dbReference type="ARBA" id="ARBA00023235"/>
    </source>
</evidence>
<reference evidence="14 15" key="1">
    <citation type="journal article" date="2015" name="Nature">
        <title>rRNA introns, odd ribosomes, and small enigmatic genomes across a large radiation of phyla.</title>
        <authorList>
            <person name="Brown C.T."/>
            <person name="Hug L.A."/>
            <person name="Thomas B.C."/>
            <person name="Sharon I."/>
            <person name="Castelle C.J."/>
            <person name="Singh A."/>
            <person name="Wilkins M.J."/>
            <person name="Williams K.H."/>
            <person name="Banfield J.F."/>
        </authorList>
    </citation>
    <scope>NUCLEOTIDE SEQUENCE [LARGE SCALE GENOMIC DNA]</scope>
</reference>
<dbReference type="PANTHER" id="PTHR11070:SF3">
    <property type="entry name" value="DNA 3'-5' HELICASE"/>
    <property type="match status" value="1"/>
</dbReference>
<dbReference type="Gene3D" id="3.40.50.300">
    <property type="entry name" value="P-loop containing nucleotide triphosphate hydrolases"/>
    <property type="match status" value="2"/>
</dbReference>
<evidence type="ECO:0000256" key="1">
    <source>
        <dbReference type="ARBA" id="ARBA00009922"/>
    </source>
</evidence>
<evidence type="ECO:0000256" key="8">
    <source>
        <dbReference type="ARBA" id="ARBA00034808"/>
    </source>
</evidence>
<dbReference type="GO" id="GO:0000725">
    <property type="term" value="P:recombinational repair"/>
    <property type="evidence" value="ECO:0007669"/>
    <property type="project" value="TreeGrafter"/>
</dbReference>
<dbReference type="SUPFAM" id="SSF52540">
    <property type="entry name" value="P-loop containing nucleoside triphosphate hydrolases"/>
    <property type="match status" value="1"/>
</dbReference>
<dbReference type="InterPro" id="IPR000212">
    <property type="entry name" value="DNA_helicase_UvrD/REP"/>
</dbReference>
<evidence type="ECO:0000256" key="5">
    <source>
        <dbReference type="ARBA" id="ARBA00022840"/>
    </source>
</evidence>
<dbReference type="Pfam" id="PF00580">
    <property type="entry name" value="UvrD-helicase"/>
    <property type="match status" value="1"/>
</dbReference>
<evidence type="ECO:0000259" key="13">
    <source>
        <dbReference type="PROSITE" id="PS51217"/>
    </source>
</evidence>
<accession>A0A0G1JDY4</accession>
<dbReference type="PANTHER" id="PTHR11070">
    <property type="entry name" value="UVRD / RECB / PCRA DNA HELICASE FAMILY MEMBER"/>
    <property type="match status" value="1"/>
</dbReference>
<dbReference type="Gene3D" id="1.10.486.10">
    <property type="entry name" value="PCRA, domain 4"/>
    <property type="match status" value="1"/>
</dbReference>
<keyword evidence="2 10" id="KW-0547">Nucleotide-binding</keyword>
<dbReference type="CDD" id="cd17932">
    <property type="entry name" value="DEXQc_UvrD"/>
    <property type="match status" value="1"/>
</dbReference>
<dbReference type="PROSITE" id="PS51198">
    <property type="entry name" value="UVRD_HELICASE_ATP_BIND"/>
    <property type="match status" value="1"/>
</dbReference>
<dbReference type="PROSITE" id="PS51217">
    <property type="entry name" value="UVRD_HELICASE_CTER"/>
    <property type="match status" value="1"/>
</dbReference>
<dbReference type="GO" id="GO:0005524">
    <property type="term" value="F:ATP binding"/>
    <property type="evidence" value="ECO:0007669"/>
    <property type="project" value="UniProtKB-UniRule"/>
</dbReference>
<dbReference type="Gene3D" id="1.10.10.160">
    <property type="match status" value="1"/>
</dbReference>
<dbReference type="GO" id="GO:0016887">
    <property type="term" value="F:ATP hydrolysis activity"/>
    <property type="evidence" value="ECO:0007669"/>
    <property type="project" value="RHEA"/>
</dbReference>
<dbReference type="AlphaFoldDB" id="A0A0G1JDY4"/>
<evidence type="ECO:0000256" key="4">
    <source>
        <dbReference type="ARBA" id="ARBA00022806"/>
    </source>
</evidence>
<dbReference type="Proteomes" id="UP000034154">
    <property type="component" value="Unassembled WGS sequence"/>
</dbReference>
<evidence type="ECO:0000256" key="7">
    <source>
        <dbReference type="ARBA" id="ARBA00034617"/>
    </source>
</evidence>
<sequence>MKIDYQKELNSEQLQVVLNGDGPCLVLAGAGSGKTRTVTYRVAYLLEQGIKPQEILLLTFTNKAAKEMLTRVENLLGAEARGIMGGTFHSTAARILRSYANLVGRTSGFTILDEDDSKSLLKLCLKEAGVDSTHDKRYPSPSSFKSLWSYSRNSGLTLRDVLDRRTPALVGIAGNLEYVADLYEKRKHDSNAVDFDDLLLLFMHLLQNRPDVCERLSSQFRYVLVDEFQDTNFIQAKIVQMLSSVHRNLLVVGDDAQSIYSFRAAEIKNILDFPKVYPATKVFRLTSNYRSAPEILSLANASIKNNRDQFEKPLRAMKESGQKPKLFSTASTFEEARRIADEIGLLKNQGVPTTEIAVLFRAAFHAQPLEFELMKRNVAYEFRGGMRFFERAHIKDVTAHLRVLANLKDEAAWVRTLSLYPGIGTTTAQKILDQVKNFETLAEAVATDSVSPTRAASGWEICRGVLKHMLAATHPSDMIRAVVAQGYRDYLEAEQPDFRDRLDDLEQFAVFAETSKDLHSFLDDVTLAENYTAKQPMQDERLILSTIHQAKGLEWDAVFVIGLRDGGFPNPRAVAEGEIEEERRLFYVATTRARKNLYLTYPLSDGRSDDFSSGLPSLFVSELPRGVFVEERRPVSGYPSSSSSSSHWGKQDDWADDEPTIVLDSLGEPSATSFSPPTNSKPKKSGFSFLRDVNEL</sequence>
<feature type="compositionally biased region" description="Polar residues" evidence="11">
    <location>
        <begin position="670"/>
        <end position="680"/>
    </location>
</feature>
<dbReference type="GO" id="GO:0005829">
    <property type="term" value="C:cytosol"/>
    <property type="evidence" value="ECO:0007669"/>
    <property type="project" value="TreeGrafter"/>
</dbReference>
<keyword evidence="3 10" id="KW-0378">Hydrolase</keyword>
<comment type="catalytic activity">
    <reaction evidence="9">
        <text>ATP + H2O = ADP + phosphate + H(+)</text>
        <dbReference type="Rhea" id="RHEA:13065"/>
        <dbReference type="ChEBI" id="CHEBI:15377"/>
        <dbReference type="ChEBI" id="CHEBI:15378"/>
        <dbReference type="ChEBI" id="CHEBI:30616"/>
        <dbReference type="ChEBI" id="CHEBI:43474"/>
        <dbReference type="ChEBI" id="CHEBI:456216"/>
        <dbReference type="EC" id="5.6.2.4"/>
    </reaction>
</comment>
<name>A0A0G1JDY4_9BACT</name>
<comment type="similarity">
    <text evidence="1">Belongs to the helicase family. UvrD subfamily.</text>
</comment>
<dbReference type="InterPro" id="IPR014016">
    <property type="entry name" value="UvrD-like_ATP-bd"/>
</dbReference>
<keyword evidence="6" id="KW-0413">Isomerase</keyword>
<comment type="caution">
    <text evidence="14">The sequence shown here is derived from an EMBL/GenBank/DDBJ whole genome shotgun (WGS) entry which is preliminary data.</text>
</comment>
<organism evidence="14 15">
    <name type="scientific">Candidatus Uhrbacteria bacterium GW2011_GWF2_44_350</name>
    <dbReference type="NCBI Taxonomy" id="1619000"/>
    <lineage>
        <taxon>Bacteria</taxon>
        <taxon>Candidatus Uhriibacteriota</taxon>
    </lineage>
</organism>
<evidence type="ECO:0000259" key="12">
    <source>
        <dbReference type="PROSITE" id="PS51198"/>
    </source>
</evidence>
<feature type="domain" description="UvrD-like helicase ATP-binding" evidence="12">
    <location>
        <begin position="7"/>
        <end position="292"/>
    </location>
</feature>